<dbReference type="SUPFAM" id="SSF53041">
    <property type="entry name" value="Resolvase-like"/>
    <property type="match status" value="1"/>
</dbReference>
<protein>
    <submittedName>
        <fullName evidence="4">Recombinase family protein</fullName>
    </submittedName>
</protein>
<organism evidence="4 5">
    <name type="scientific">Brucella haematophila</name>
    <dbReference type="NCBI Taxonomy" id="419474"/>
    <lineage>
        <taxon>Bacteria</taxon>
        <taxon>Pseudomonadati</taxon>
        <taxon>Pseudomonadota</taxon>
        <taxon>Alphaproteobacteria</taxon>
        <taxon>Hyphomicrobiales</taxon>
        <taxon>Brucellaceae</taxon>
        <taxon>Brucella/Ochrobactrum group</taxon>
        <taxon>Brucella</taxon>
    </lineage>
</organism>
<dbReference type="PROSITE" id="PS51736">
    <property type="entry name" value="RECOMBINASES_3"/>
    <property type="match status" value="1"/>
</dbReference>
<reference evidence="4 5" key="1">
    <citation type="submission" date="2020-03" db="EMBL/GenBank/DDBJ databases">
        <title>Whole genome sequencing of clinical and environmental type strains of Ochrobactrum.</title>
        <authorList>
            <person name="Dharne M."/>
        </authorList>
    </citation>
    <scope>NUCLEOTIDE SEQUENCE [LARGE SCALE GENOMIC DNA]</scope>
    <source>
        <strain evidence="4 5">CIP 109452</strain>
    </source>
</reference>
<dbReference type="InterPro" id="IPR050639">
    <property type="entry name" value="SSR_resolvase"/>
</dbReference>
<dbReference type="Gene3D" id="3.40.50.1390">
    <property type="entry name" value="Resolvase, N-terminal catalytic domain"/>
    <property type="match status" value="1"/>
</dbReference>
<evidence type="ECO:0000313" key="5">
    <source>
        <dbReference type="Proteomes" id="UP000704467"/>
    </source>
</evidence>
<proteinExistence type="predicted"/>
<evidence type="ECO:0000313" key="4">
    <source>
        <dbReference type="EMBL" id="NKC05013.1"/>
    </source>
</evidence>
<keyword evidence="2" id="KW-0233">DNA recombination</keyword>
<name>A0ABX1DTV0_9HYPH</name>
<dbReference type="InterPro" id="IPR036162">
    <property type="entry name" value="Resolvase-like_N_sf"/>
</dbReference>
<gene>
    <name evidence="4" type="ORF">HED55_23055</name>
</gene>
<evidence type="ECO:0000259" key="3">
    <source>
        <dbReference type="PROSITE" id="PS51736"/>
    </source>
</evidence>
<sequence length="280" mass="31276">MEDPFNATQLSRLQNAGCIRIYQEHAAEKFQSRPALEKLLSHLVTGDTLVVLKLDRVVRSVSHLAVLIRDLTDRGIHLLSLDDPLDTSGQASALQILDVVVNLEHALKVERTRAGMKLARARGKLAGNPGLRERRPEAISNIVAARNRAYMEQLVATAPTWLPTVSQLRPQHSWENIVLTLNLRGQNWTVERLRRAIRKLVQEGLAEPKLLTQAKRRIPDDYFIKRVAAIAIADPTLSLRAIAAKLDAMGAKPPRGGGKWQAASIRNLLEDARRFGFIRN</sequence>
<dbReference type="EMBL" id="JAAVLN010000003">
    <property type="protein sequence ID" value="NKC05013.1"/>
    <property type="molecule type" value="Genomic_DNA"/>
</dbReference>
<evidence type="ECO:0000256" key="2">
    <source>
        <dbReference type="ARBA" id="ARBA00023172"/>
    </source>
</evidence>
<dbReference type="CDD" id="cd03768">
    <property type="entry name" value="SR_ResInv"/>
    <property type="match status" value="1"/>
</dbReference>
<keyword evidence="1" id="KW-0238">DNA-binding</keyword>
<dbReference type="Proteomes" id="UP000704467">
    <property type="component" value="Unassembled WGS sequence"/>
</dbReference>
<dbReference type="InterPro" id="IPR006119">
    <property type="entry name" value="Resolv_N"/>
</dbReference>
<evidence type="ECO:0000256" key="1">
    <source>
        <dbReference type="ARBA" id="ARBA00023125"/>
    </source>
</evidence>
<dbReference type="Pfam" id="PF00239">
    <property type="entry name" value="Resolvase"/>
    <property type="match status" value="1"/>
</dbReference>
<keyword evidence="5" id="KW-1185">Reference proteome</keyword>
<comment type="caution">
    <text evidence="4">The sequence shown here is derived from an EMBL/GenBank/DDBJ whole genome shotgun (WGS) entry which is preliminary data.</text>
</comment>
<feature type="domain" description="Resolvase/invertase-type recombinase catalytic" evidence="3">
    <location>
        <begin position="1"/>
        <end position="123"/>
    </location>
</feature>
<dbReference type="PANTHER" id="PTHR30461">
    <property type="entry name" value="DNA-INVERTASE FROM LAMBDOID PROPHAGE"/>
    <property type="match status" value="1"/>
</dbReference>
<accession>A0ABX1DTV0</accession>
<dbReference type="SMART" id="SM00857">
    <property type="entry name" value="Resolvase"/>
    <property type="match status" value="1"/>
</dbReference>
<dbReference type="PANTHER" id="PTHR30461:SF2">
    <property type="entry name" value="SERINE RECOMBINASE PINE-RELATED"/>
    <property type="match status" value="1"/>
</dbReference>